<sequence length="245" mass="28515">MLSFCINTVHSLLTLSSLEREPEYEHERDSHCQNILSGLQTLTKDSQKPVNVLQSVTIKKNEMGFIDGVLGNSACSVMEAMNSCTESLGIESSDQLEEDVDIDEKRLVLRSRLKRRRMVDDRRSEDVKKKIFPPPLSSFNENFYFKSMRNNGRLEIKEVRIDRKPDFLHASRHNGRLTLHLIEPVHVPNVEKEEELKESVESVEEVKESVGNVERLRYYASYRRCYDLTRYHNQPIWSNHCVMTG</sequence>
<gene>
    <name evidence="3" type="ORF">IFM89_000921</name>
</gene>
<name>A0A835IIA2_9MAGN</name>
<proteinExistence type="inferred from homology"/>
<dbReference type="AlphaFoldDB" id="A0A835IIA2"/>
<evidence type="ECO:0000259" key="2">
    <source>
        <dbReference type="Pfam" id="PF11250"/>
    </source>
</evidence>
<feature type="domain" description="FAF" evidence="2">
    <location>
        <begin position="132"/>
        <end position="181"/>
    </location>
</feature>
<dbReference type="PANTHER" id="PTHR33155:SF27">
    <property type="entry name" value="FANTASTIC FOUR-LIKE PROTEIN (DUF3049)"/>
    <property type="match status" value="1"/>
</dbReference>
<dbReference type="Pfam" id="PF11250">
    <property type="entry name" value="FAF"/>
    <property type="match status" value="1"/>
</dbReference>
<dbReference type="Proteomes" id="UP000631114">
    <property type="component" value="Unassembled WGS sequence"/>
</dbReference>
<evidence type="ECO:0000256" key="1">
    <source>
        <dbReference type="ARBA" id="ARBA00008690"/>
    </source>
</evidence>
<dbReference type="InterPro" id="IPR046431">
    <property type="entry name" value="FAF_dom"/>
</dbReference>
<dbReference type="OrthoDB" id="1931928at2759"/>
<protein>
    <recommendedName>
        <fullName evidence="2">FAF domain-containing protein</fullName>
    </recommendedName>
</protein>
<reference evidence="3 4" key="1">
    <citation type="submission" date="2020-10" db="EMBL/GenBank/DDBJ databases">
        <title>The Coptis chinensis genome and diversification of protoberbering-type alkaloids.</title>
        <authorList>
            <person name="Wang B."/>
            <person name="Shu S."/>
            <person name="Song C."/>
            <person name="Liu Y."/>
        </authorList>
    </citation>
    <scope>NUCLEOTIDE SEQUENCE [LARGE SCALE GENOMIC DNA]</scope>
    <source>
        <strain evidence="3">HL-2020</strain>
        <tissue evidence="3">Leaf</tissue>
    </source>
</reference>
<evidence type="ECO:0000313" key="3">
    <source>
        <dbReference type="EMBL" id="KAF9618286.1"/>
    </source>
</evidence>
<dbReference type="PANTHER" id="PTHR33155">
    <property type="entry name" value="FANTASTIC FOUR-LIKE PROTEIN (DUF3049)"/>
    <property type="match status" value="1"/>
</dbReference>
<comment type="caution">
    <text evidence="3">The sequence shown here is derived from an EMBL/GenBank/DDBJ whole genome shotgun (WGS) entry which is preliminary data.</text>
</comment>
<organism evidence="3 4">
    <name type="scientific">Coptis chinensis</name>
    <dbReference type="NCBI Taxonomy" id="261450"/>
    <lineage>
        <taxon>Eukaryota</taxon>
        <taxon>Viridiplantae</taxon>
        <taxon>Streptophyta</taxon>
        <taxon>Embryophyta</taxon>
        <taxon>Tracheophyta</taxon>
        <taxon>Spermatophyta</taxon>
        <taxon>Magnoliopsida</taxon>
        <taxon>Ranunculales</taxon>
        <taxon>Ranunculaceae</taxon>
        <taxon>Coptidoideae</taxon>
        <taxon>Coptis</taxon>
    </lineage>
</organism>
<dbReference type="EMBL" id="JADFTS010000002">
    <property type="protein sequence ID" value="KAF9618286.1"/>
    <property type="molecule type" value="Genomic_DNA"/>
</dbReference>
<dbReference type="InterPro" id="IPR021410">
    <property type="entry name" value="FAF"/>
</dbReference>
<keyword evidence="4" id="KW-1185">Reference proteome</keyword>
<evidence type="ECO:0000313" key="4">
    <source>
        <dbReference type="Proteomes" id="UP000631114"/>
    </source>
</evidence>
<comment type="similarity">
    <text evidence="1">Belongs to the fantastic four family.</text>
</comment>
<accession>A0A835IIA2</accession>